<keyword evidence="3" id="KW-0540">Nuclease</keyword>
<evidence type="ECO:0000256" key="2">
    <source>
        <dbReference type="ARBA" id="ARBA00022649"/>
    </source>
</evidence>
<protein>
    <recommendedName>
        <fullName evidence="6">Putative mRNA interferase YoeB</fullName>
    </recommendedName>
</protein>
<dbReference type="InterPro" id="IPR035093">
    <property type="entry name" value="RelE/ParE_toxin_dom_sf"/>
</dbReference>
<dbReference type="SUPFAM" id="SSF143011">
    <property type="entry name" value="RelE-like"/>
    <property type="match status" value="1"/>
</dbReference>
<evidence type="ECO:0000313" key="7">
    <source>
        <dbReference type="EMBL" id="XBS68416.1"/>
    </source>
</evidence>
<dbReference type="NCBIfam" id="TIGR02116">
    <property type="entry name" value="toxin_Txe_YoeB"/>
    <property type="match status" value="1"/>
</dbReference>
<dbReference type="GO" id="GO:0098795">
    <property type="term" value="P:global gene silencing by mRNA cleavage"/>
    <property type="evidence" value="ECO:0007669"/>
    <property type="project" value="TreeGrafter"/>
</dbReference>
<organism evidence="7">
    <name type="scientific">Acerihabitans sp. KWT182</name>
    <dbReference type="NCBI Taxonomy" id="3157919"/>
    <lineage>
        <taxon>Bacteria</taxon>
        <taxon>Pseudomonadati</taxon>
        <taxon>Pseudomonadota</taxon>
        <taxon>Gammaproteobacteria</taxon>
        <taxon>Enterobacterales</taxon>
        <taxon>Pectobacteriaceae</taxon>
        <taxon>Acerihabitans</taxon>
    </lineage>
</organism>
<evidence type="ECO:0000256" key="1">
    <source>
        <dbReference type="ARBA" id="ARBA00008172"/>
    </source>
</evidence>
<dbReference type="GO" id="GO:0006401">
    <property type="term" value="P:RNA catabolic process"/>
    <property type="evidence" value="ECO:0007669"/>
    <property type="project" value="InterPro"/>
</dbReference>
<evidence type="ECO:0000256" key="6">
    <source>
        <dbReference type="ARBA" id="ARBA00030388"/>
    </source>
</evidence>
<dbReference type="InterPro" id="IPR009614">
    <property type="entry name" value="YoeB_toxin"/>
</dbReference>
<dbReference type="PANTHER" id="PTHR38039">
    <property type="entry name" value="TOXIN YOEB"/>
    <property type="match status" value="1"/>
</dbReference>
<dbReference type="Gene3D" id="3.30.2310.20">
    <property type="entry name" value="RelE-like"/>
    <property type="match status" value="1"/>
</dbReference>
<keyword evidence="2" id="KW-1277">Toxin-antitoxin system</keyword>
<reference evidence="7" key="1">
    <citation type="submission" date="2024-06" db="EMBL/GenBank/DDBJ databases">
        <authorList>
            <person name="Coelho C."/>
            <person name="Bento M."/>
            <person name="Garcia E."/>
            <person name="Camelo A."/>
            <person name="Brandao I."/>
            <person name="Espirito Santo C."/>
            <person name="Trovao J."/>
            <person name="Verissimo A."/>
            <person name="Costa J."/>
            <person name="Tiago I."/>
        </authorList>
    </citation>
    <scope>NUCLEOTIDE SEQUENCE</scope>
    <source>
        <strain evidence="7">KWT182</strain>
    </source>
</reference>
<evidence type="ECO:0000256" key="3">
    <source>
        <dbReference type="ARBA" id="ARBA00022722"/>
    </source>
</evidence>
<comment type="similarity">
    <text evidence="1">Belongs to the YoeB family.</text>
</comment>
<keyword evidence="4" id="KW-0255">Endonuclease</keyword>
<dbReference type="AlphaFoldDB" id="A0AAU7Q868"/>
<evidence type="ECO:0000256" key="4">
    <source>
        <dbReference type="ARBA" id="ARBA00022759"/>
    </source>
</evidence>
<dbReference type="EMBL" id="CP157947">
    <property type="protein sequence ID" value="XBS68416.1"/>
    <property type="molecule type" value="Genomic_DNA"/>
</dbReference>
<dbReference type="GO" id="GO:0004519">
    <property type="term" value="F:endonuclease activity"/>
    <property type="evidence" value="ECO:0007669"/>
    <property type="project" value="UniProtKB-KW"/>
</dbReference>
<sequence>MKLLWTENAWQDYLYWQENDPGMVTKTNNLIKDTKRTPFKGLGKPEPLKGDLSGFWSRRISGEHRFVYRVAGKGDHQQLAVVQCRFHYQ</sequence>
<evidence type="ECO:0000256" key="5">
    <source>
        <dbReference type="ARBA" id="ARBA00022801"/>
    </source>
</evidence>
<dbReference type="Pfam" id="PF06769">
    <property type="entry name" value="YoeB_toxin"/>
    <property type="match status" value="1"/>
</dbReference>
<proteinExistence type="inferred from homology"/>
<accession>A0AAU7Q868</accession>
<keyword evidence="5" id="KW-0378">Hydrolase</keyword>
<dbReference type="GO" id="GO:0016787">
    <property type="term" value="F:hydrolase activity"/>
    <property type="evidence" value="ECO:0007669"/>
    <property type="project" value="UniProtKB-KW"/>
</dbReference>
<dbReference type="PANTHER" id="PTHR38039:SF1">
    <property type="entry name" value="TOXIN YOEB"/>
    <property type="match status" value="1"/>
</dbReference>
<name>A0AAU7Q868_9GAMM</name>
<gene>
    <name evidence="7" type="ORF">ABK905_17000</name>
</gene>